<feature type="compositionally biased region" description="Basic and acidic residues" evidence="1">
    <location>
        <begin position="38"/>
        <end position="50"/>
    </location>
</feature>
<feature type="compositionally biased region" description="Pro residues" evidence="1">
    <location>
        <begin position="329"/>
        <end position="338"/>
    </location>
</feature>
<gene>
    <name evidence="3" type="primary">LOC139186994</name>
</gene>
<reference evidence="3" key="1">
    <citation type="submission" date="2025-08" db="UniProtKB">
        <authorList>
            <consortium name="RefSeq"/>
        </authorList>
    </citation>
    <scope>IDENTIFICATION</scope>
    <source>
        <tissue evidence="3">Blood</tissue>
    </source>
</reference>
<feature type="compositionally biased region" description="Low complexity" evidence="1">
    <location>
        <begin position="55"/>
        <end position="75"/>
    </location>
</feature>
<dbReference type="GeneID" id="139186994"/>
<accession>A0ABM4TGE0</accession>
<feature type="region of interest" description="Disordered" evidence="1">
    <location>
        <begin position="1"/>
        <end position="131"/>
    </location>
</feature>
<keyword evidence="2" id="KW-1185">Reference proteome</keyword>
<feature type="compositionally biased region" description="Pro residues" evidence="1">
    <location>
        <begin position="286"/>
        <end position="300"/>
    </location>
</feature>
<evidence type="ECO:0000256" key="1">
    <source>
        <dbReference type="SAM" id="MobiDB-lite"/>
    </source>
</evidence>
<dbReference type="Proteomes" id="UP001652663">
    <property type="component" value="Chromosome 14"/>
</dbReference>
<feature type="region of interest" description="Disordered" evidence="1">
    <location>
        <begin position="231"/>
        <end position="257"/>
    </location>
</feature>
<feature type="compositionally biased region" description="Low complexity" evidence="1">
    <location>
        <begin position="10"/>
        <end position="23"/>
    </location>
</feature>
<name>A0ABM4TGE0_BOSIN</name>
<dbReference type="RefSeq" id="XP_070659097.1">
    <property type="nucleotide sequence ID" value="XM_070802996.1"/>
</dbReference>
<organism evidence="2 3">
    <name type="scientific">Bos indicus</name>
    <name type="common">Zebu</name>
    <dbReference type="NCBI Taxonomy" id="9915"/>
    <lineage>
        <taxon>Eukaryota</taxon>
        <taxon>Metazoa</taxon>
        <taxon>Chordata</taxon>
        <taxon>Craniata</taxon>
        <taxon>Vertebrata</taxon>
        <taxon>Euteleostomi</taxon>
        <taxon>Mammalia</taxon>
        <taxon>Eutheria</taxon>
        <taxon>Laurasiatheria</taxon>
        <taxon>Artiodactyla</taxon>
        <taxon>Ruminantia</taxon>
        <taxon>Pecora</taxon>
        <taxon>Bovidae</taxon>
        <taxon>Bovinae</taxon>
        <taxon>Bos</taxon>
    </lineage>
</organism>
<evidence type="ECO:0000313" key="3">
    <source>
        <dbReference type="RefSeq" id="XP_070659097.1"/>
    </source>
</evidence>
<evidence type="ECO:0000313" key="2">
    <source>
        <dbReference type="Proteomes" id="UP001652663"/>
    </source>
</evidence>
<proteinExistence type="predicted"/>
<feature type="compositionally biased region" description="Gly residues" evidence="1">
    <location>
        <begin position="399"/>
        <end position="408"/>
    </location>
</feature>
<feature type="compositionally biased region" description="Basic residues" evidence="1">
    <location>
        <begin position="77"/>
        <end position="95"/>
    </location>
</feature>
<protein>
    <submittedName>
        <fullName evidence="3">Nascent polypeptide-associated complex subunit alpha, muscle-specific form-like</fullName>
    </submittedName>
</protein>
<feature type="compositionally biased region" description="Low complexity" evidence="1">
    <location>
        <begin position="409"/>
        <end position="427"/>
    </location>
</feature>
<sequence>MNIPPPSQSGPAVPAAPRAGPVRLQPRSLGSSVATLGKAERSAEGGEPPKARLQSGPPAARPAGSAGPTSSPAQGHRSPRRVRAPPPRTRSRLGRARTLPGPPLRPWSPETAGRVGARSEQGDPSHGRGCVRGQWRRRALIGDICPRARPLCGPELPAPPRQPLVTGPDVMRAANSGRAAGGRVIRLVAGPRGGAAGAREGGKPPVKPNFWSKGTAAPLRLHTPLAATPLRSTSAPWGKGGGAEGLSSGHGVSPGDRAAGTHCGTGCAQHFHTALSLPQHSLLLRSPPPPAPADPSPPHPTAGLAGPTILGSALCSSLKDPESGLVGPRPAPTSPPTPHNAADDPRPPPAAVAAAARSGCRTIKQGSQRPPQRTPARRPSPRGPPLAAPSGCARPVAGRGAGRAGAGRGAEAAGATAAAAFSRPRAATSGGMGGR</sequence>
<feature type="region of interest" description="Disordered" evidence="1">
    <location>
        <begin position="281"/>
        <end position="435"/>
    </location>
</feature>